<dbReference type="RefSeq" id="XP_060423180.1">
    <property type="nucleotide sequence ID" value="XM_060567274.1"/>
</dbReference>
<evidence type="ECO:0000313" key="2">
    <source>
        <dbReference type="Proteomes" id="UP001224890"/>
    </source>
</evidence>
<gene>
    <name evidence="1" type="ORF">BDP55DRAFT_398734</name>
</gene>
<comment type="caution">
    <text evidence="1">The sequence shown here is derived from an EMBL/GenBank/DDBJ whole genome shotgun (WGS) entry which is preliminary data.</text>
</comment>
<dbReference type="GeneID" id="85451800"/>
<accession>A0AAJ0A8D4</accession>
<dbReference type="AlphaFoldDB" id="A0AAJ0A8D4"/>
<proteinExistence type="predicted"/>
<name>A0AAJ0A8D4_9PEZI</name>
<dbReference type="Proteomes" id="UP001224890">
    <property type="component" value="Unassembled WGS sequence"/>
</dbReference>
<organism evidence="1 2">
    <name type="scientific">Colletotrichum godetiae</name>
    <dbReference type="NCBI Taxonomy" id="1209918"/>
    <lineage>
        <taxon>Eukaryota</taxon>
        <taxon>Fungi</taxon>
        <taxon>Dikarya</taxon>
        <taxon>Ascomycota</taxon>
        <taxon>Pezizomycotina</taxon>
        <taxon>Sordariomycetes</taxon>
        <taxon>Hypocreomycetidae</taxon>
        <taxon>Glomerellales</taxon>
        <taxon>Glomerellaceae</taxon>
        <taxon>Colletotrichum</taxon>
        <taxon>Colletotrichum acutatum species complex</taxon>
    </lineage>
</organism>
<protein>
    <submittedName>
        <fullName evidence="1">Uncharacterized protein</fullName>
    </submittedName>
</protein>
<sequence length="214" mass="24065">MASAFDCEIDKPRLAISPFFFFYGYATSCCELKVPSCGGEASLAKWRNEMVVPSRGRKDGGKNKCLRRWKKRPHGLPFWEIRIVAPAEWRFPRPLAHHFFPYFAVGFSRSSPYCWPCGLRTKKLDRRRRGPPNRAPVLRSLEQDSATVAGFAPVARIRSFGSSQLAVAVFSSAWPPSNHTTVHDASGIHREAPNGVKYHCRCADANYLTYAVDG</sequence>
<dbReference type="EMBL" id="JAHMHR010000074">
    <property type="protein sequence ID" value="KAK1658416.1"/>
    <property type="molecule type" value="Genomic_DNA"/>
</dbReference>
<reference evidence="1" key="1">
    <citation type="submission" date="2021-06" db="EMBL/GenBank/DDBJ databases">
        <title>Comparative genomics, transcriptomics and evolutionary studies reveal genomic signatures of adaptation to plant cell wall in hemibiotrophic fungi.</title>
        <authorList>
            <consortium name="DOE Joint Genome Institute"/>
            <person name="Baroncelli R."/>
            <person name="Diaz J.F."/>
            <person name="Benocci T."/>
            <person name="Peng M."/>
            <person name="Battaglia E."/>
            <person name="Haridas S."/>
            <person name="Andreopoulos W."/>
            <person name="Labutti K."/>
            <person name="Pangilinan J."/>
            <person name="Floch G.L."/>
            <person name="Makela M.R."/>
            <person name="Henrissat B."/>
            <person name="Grigoriev I.V."/>
            <person name="Crouch J.A."/>
            <person name="De Vries R.P."/>
            <person name="Sukno S.A."/>
            <person name="Thon M.R."/>
        </authorList>
    </citation>
    <scope>NUCLEOTIDE SEQUENCE</scope>
    <source>
        <strain evidence="1">CBS 193.32</strain>
    </source>
</reference>
<evidence type="ECO:0000313" key="1">
    <source>
        <dbReference type="EMBL" id="KAK1658416.1"/>
    </source>
</evidence>
<keyword evidence="2" id="KW-1185">Reference proteome</keyword>